<evidence type="ECO:0000313" key="8">
    <source>
        <dbReference type="Proteomes" id="UP000220621"/>
    </source>
</evidence>
<evidence type="ECO:0000256" key="4">
    <source>
        <dbReference type="ARBA" id="ARBA00022801"/>
    </source>
</evidence>
<dbReference type="RefSeq" id="WP_098103257.1">
    <property type="nucleotide sequence ID" value="NZ_NUDI01000020.1"/>
</dbReference>
<dbReference type="InterPro" id="IPR008256">
    <property type="entry name" value="Peptidase_S1B"/>
</dbReference>
<keyword evidence="5 6" id="KW-0720">Serine protease</keyword>
<dbReference type="Gene3D" id="2.40.10.10">
    <property type="entry name" value="Trypsin-like serine proteases"/>
    <property type="match status" value="2"/>
</dbReference>
<protein>
    <recommendedName>
        <fullName evidence="6">Serine protease</fullName>
        <ecNumber evidence="6">3.4.21.-</ecNumber>
    </recommendedName>
</protein>
<proteinExistence type="inferred from homology"/>
<dbReference type="EMBL" id="NUDL01000094">
    <property type="protein sequence ID" value="PEM49468.1"/>
    <property type="molecule type" value="Genomic_DNA"/>
</dbReference>
<dbReference type="SUPFAM" id="SSF50494">
    <property type="entry name" value="Trypsin-like serine proteases"/>
    <property type="match status" value="1"/>
</dbReference>
<dbReference type="InterPro" id="IPR009003">
    <property type="entry name" value="Peptidase_S1_PA"/>
</dbReference>
<evidence type="ECO:0000256" key="5">
    <source>
        <dbReference type="ARBA" id="ARBA00022825"/>
    </source>
</evidence>
<evidence type="ECO:0000256" key="2">
    <source>
        <dbReference type="ARBA" id="ARBA00022670"/>
    </source>
</evidence>
<evidence type="ECO:0000256" key="1">
    <source>
        <dbReference type="ARBA" id="ARBA00008764"/>
    </source>
</evidence>
<reference evidence="7 8" key="1">
    <citation type="submission" date="2017-09" db="EMBL/GenBank/DDBJ databases">
        <title>Large-scale bioinformatics analysis of Bacillus genomes uncovers conserved roles of natural products in bacterial physiology.</title>
        <authorList>
            <consortium name="Agbiome Team Llc"/>
            <person name="Bleich R.M."/>
            <person name="Grubbs K.J."/>
            <person name="Santa Maria K.C."/>
            <person name="Allen S.E."/>
            <person name="Farag S."/>
            <person name="Shank E.A."/>
            <person name="Bowers A."/>
        </authorList>
    </citation>
    <scope>NUCLEOTIDE SEQUENCE [LARGE SCALE GENOMIC DNA]</scope>
    <source>
        <strain evidence="7 8">AFS010764</strain>
    </source>
</reference>
<dbReference type="PANTHER" id="PTHR36234:SF5">
    <property type="entry name" value="LYSYL ENDOPEPTIDASE"/>
    <property type="match status" value="1"/>
</dbReference>
<evidence type="ECO:0000313" key="7">
    <source>
        <dbReference type="EMBL" id="PEM49468.1"/>
    </source>
</evidence>
<keyword evidence="2 6" id="KW-0645">Protease</keyword>
<keyword evidence="3" id="KW-0732">Signal</keyword>
<dbReference type="Pfam" id="PF13365">
    <property type="entry name" value="Trypsin_2"/>
    <property type="match status" value="1"/>
</dbReference>
<dbReference type="GO" id="GO:0008236">
    <property type="term" value="F:serine-type peptidase activity"/>
    <property type="evidence" value="ECO:0007669"/>
    <property type="project" value="UniProtKB-KW"/>
</dbReference>
<accession>A0A2A8BHQ6</accession>
<dbReference type="PRINTS" id="PR00839">
    <property type="entry name" value="V8PROTEASE"/>
</dbReference>
<dbReference type="EC" id="3.4.21.-" evidence="6"/>
<evidence type="ECO:0000256" key="3">
    <source>
        <dbReference type="ARBA" id="ARBA00022729"/>
    </source>
</evidence>
<gene>
    <name evidence="7" type="ORF">CN611_25160</name>
</gene>
<dbReference type="AlphaFoldDB" id="A0A2A8BHQ6"/>
<dbReference type="InterPro" id="IPR043504">
    <property type="entry name" value="Peptidase_S1_PA_chymotrypsin"/>
</dbReference>
<keyword evidence="4 6" id="KW-0378">Hydrolase</keyword>
<comment type="caution">
    <text evidence="7">The sequence shown here is derived from an EMBL/GenBank/DDBJ whole genome shotgun (WGS) entry which is preliminary data.</text>
</comment>
<organism evidence="7 8">
    <name type="scientific">Bacillus wiedmannii</name>
    <dbReference type="NCBI Taxonomy" id="1890302"/>
    <lineage>
        <taxon>Bacteria</taxon>
        <taxon>Bacillati</taxon>
        <taxon>Bacillota</taxon>
        <taxon>Bacilli</taxon>
        <taxon>Bacillales</taxon>
        <taxon>Bacillaceae</taxon>
        <taxon>Bacillus</taxon>
        <taxon>Bacillus cereus group</taxon>
    </lineage>
</organism>
<comment type="similarity">
    <text evidence="1 6">Belongs to the peptidase S1B family.</text>
</comment>
<dbReference type="GO" id="GO:0006508">
    <property type="term" value="P:proteolysis"/>
    <property type="evidence" value="ECO:0007669"/>
    <property type="project" value="UniProtKB-KW"/>
</dbReference>
<dbReference type="PANTHER" id="PTHR36234">
    <property type="entry name" value="LYSYL ENDOPEPTIDASE"/>
    <property type="match status" value="1"/>
</dbReference>
<name>A0A2A8BHQ6_9BACI</name>
<dbReference type="Proteomes" id="UP000220621">
    <property type="component" value="Unassembled WGS sequence"/>
</dbReference>
<evidence type="ECO:0000256" key="6">
    <source>
        <dbReference type="RuleBase" id="RU004296"/>
    </source>
</evidence>
<sequence length="293" mass="31779">MDRKEQVSKPDIAEFHSLEKEELPRFPVVFVKPAGVESFCGADDFQHVERYDGTLGVTKEFVDAHQGPVGQLQWNDDLAAKFTHPGNVSGIRWGSGTLISEELFITAGHCFDQNPDGWTVPRINGTNNPISSQEIAKNMKVNFNYQVDPSNTPKPVQSFAVLELIEYRLAGLDFAIVKLDGKPGKIFGHTKIAKTDAKLNDMLCIIQHPNGEMKQVEAGPVTFLQDGDERIGYNSLDTLPGSSGSGILLSPGGTFVGVHTNGGCDSSAQGFNYGVRISSLLIASLTLQSISNN</sequence>